<organism evidence="2 3">
    <name type="scientific">Sphaerisporangium flaviroseum</name>
    <dbReference type="NCBI Taxonomy" id="509199"/>
    <lineage>
        <taxon>Bacteria</taxon>
        <taxon>Bacillati</taxon>
        <taxon>Actinomycetota</taxon>
        <taxon>Actinomycetes</taxon>
        <taxon>Streptosporangiales</taxon>
        <taxon>Streptosporangiaceae</taxon>
        <taxon>Sphaerisporangium</taxon>
    </lineage>
</organism>
<dbReference type="EMBL" id="BAAAZR010000008">
    <property type="protein sequence ID" value="GAA3815064.1"/>
    <property type="molecule type" value="Genomic_DNA"/>
</dbReference>
<proteinExistence type="predicted"/>
<evidence type="ECO:0008006" key="4">
    <source>
        <dbReference type="Google" id="ProtNLM"/>
    </source>
</evidence>
<dbReference type="RefSeq" id="WP_344941908.1">
    <property type="nucleotide sequence ID" value="NZ_BAAAZR010000008.1"/>
</dbReference>
<accession>A0ABP7ICM4</accession>
<gene>
    <name evidence="1" type="ORF">GCM10022226_39860</name>
    <name evidence="2" type="ORF">GCM10022226_39870</name>
</gene>
<dbReference type="EMBL" id="BAAAZR010000008">
    <property type="protein sequence ID" value="GAA3815055.1"/>
    <property type="molecule type" value="Genomic_DNA"/>
</dbReference>
<name>A0ABP7ICM4_9ACTN</name>
<protein>
    <recommendedName>
        <fullName evidence="4">Thiocillin family RiPP</fullName>
    </recommendedName>
</protein>
<evidence type="ECO:0000313" key="3">
    <source>
        <dbReference type="Proteomes" id="UP001500888"/>
    </source>
</evidence>
<evidence type="ECO:0000313" key="1">
    <source>
        <dbReference type="EMBL" id="GAA3815055.1"/>
    </source>
</evidence>
<keyword evidence="3" id="KW-1185">Reference proteome</keyword>
<reference evidence="2" key="1">
    <citation type="journal article" date="2014" name="Int. J. Syst. Evol. Microbiol.">
        <title>Complete genome of a new Firmicutes species belonging to the dominant human colonic microbiota ('Ruminococcus bicirculans') reveals two chromosomes and a selective capacity to utilize plant glucans.</title>
        <authorList>
            <consortium name="NISC Comparative Sequencing Program"/>
            <person name="Wegmann U."/>
            <person name="Louis P."/>
            <person name="Goesmann A."/>
            <person name="Henrissat B."/>
            <person name="Duncan S.H."/>
            <person name="Flint H.J."/>
        </authorList>
    </citation>
    <scope>NUCLEOTIDE SEQUENCE</scope>
    <source>
        <strain evidence="2">JCM 16908</strain>
    </source>
</reference>
<evidence type="ECO:0000313" key="2">
    <source>
        <dbReference type="EMBL" id="GAA3815064.1"/>
    </source>
</evidence>
<reference evidence="3" key="2">
    <citation type="journal article" date="2019" name="Int. J. Syst. Evol. Microbiol.">
        <title>The Global Catalogue of Microorganisms (GCM) 10K type strain sequencing project: providing services to taxonomists for standard genome sequencing and annotation.</title>
        <authorList>
            <consortium name="The Broad Institute Genomics Platform"/>
            <consortium name="The Broad Institute Genome Sequencing Center for Infectious Disease"/>
            <person name="Wu L."/>
            <person name="Ma J."/>
        </authorList>
    </citation>
    <scope>NUCLEOTIDE SEQUENCE [LARGE SCALE GENOMIC DNA]</scope>
    <source>
        <strain evidence="3">JCM 16908</strain>
    </source>
</reference>
<sequence length="52" mass="5424">MSTEILMEGADAYTSLAEVATVPGGDNLEAFPPNSWLTSPLCSIAYTIQSGC</sequence>
<comment type="caution">
    <text evidence="2">The sequence shown here is derived from an EMBL/GenBank/DDBJ whole genome shotgun (WGS) entry which is preliminary data.</text>
</comment>
<dbReference type="Proteomes" id="UP001500888">
    <property type="component" value="Unassembled WGS sequence"/>
</dbReference>
<reference evidence="2" key="3">
    <citation type="submission" date="2023-12" db="EMBL/GenBank/DDBJ databases">
        <authorList>
            <person name="Sun Q."/>
            <person name="Inoue M."/>
        </authorList>
    </citation>
    <scope>NUCLEOTIDE SEQUENCE</scope>
    <source>
        <strain evidence="2">JCM 16908</strain>
    </source>
</reference>